<evidence type="ECO:0000313" key="4">
    <source>
        <dbReference type="EMBL" id="KAJ7632420.1"/>
    </source>
</evidence>
<dbReference type="Pfam" id="PF01709">
    <property type="entry name" value="Transcrip_reg"/>
    <property type="match status" value="1"/>
</dbReference>
<dbReference type="Proteomes" id="UP001221142">
    <property type="component" value="Unassembled WGS sequence"/>
</dbReference>
<keyword evidence="5" id="KW-1185">Reference proteome</keyword>
<dbReference type="Gene3D" id="1.10.10.200">
    <property type="match status" value="1"/>
</dbReference>
<dbReference type="SUPFAM" id="SSF75625">
    <property type="entry name" value="YebC-like"/>
    <property type="match status" value="1"/>
</dbReference>
<dbReference type="InterPro" id="IPR026564">
    <property type="entry name" value="Transcrip_reg_TACO1-like_dom3"/>
</dbReference>
<dbReference type="InterPro" id="IPR029072">
    <property type="entry name" value="YebC-like"/>
</dbReference>
<evidence type="ECO:0000256" key="1">
    <source>
        <dbReference type="ARBA" id="ARBA00008724"/>
    </source>
</evidence>
<proteinExistence type="inferred from homology"/>
<organism evidence="4 5">
    <name type="scientific">Roridomyces roridus</name>
    <dbReference type="NCBI Taxonomy" id="1738132"/>
    <lineage>
        <taxon>Eukaryota</taxon>
        <taxon>Fungi</taxon>
        <taxon>Dikarya</taxon>
        <taxon>Basidiomycota</taxon>
        <taxon>Agaricomycotina</taxon>
        <taxon>Agaricomycetes</taxon>
        <taxon>Agaricomycetidae</taxon>
        <taxon>Agaricales</taxon>
        <taxon>Marasmiineae</taxon>
        <taxon>Mycenaceae</taxon>
        <taxon>Roridomyces</taxon>
    </lineage>
</organism>
<name>A0AAD7FQC8_9AGAR</name>
<dbReference type="AlphaFoldDB" id="A0AAD7FQC8"/>
<dbReference type="Gene3D" id="3.30.70.980">
    <property type="match status" value="2"/>
</dbReference>
<dbReference type="EMBL" id="JARKIF010000008">
    <property type="protein sequence ID" value="KAJ7632420.1"/>
    <property type="molecule type" value="Genomic_DNA"/>
</dbReference>
<evidence type="ECO:0000313" key="5">
    <source>
        <dbReference type="Proteomes" id="UP001221142"/>
    </source>
</evidence>
<reference evidence="4" key="1">
    <citation type="submission" date="2023-03" db="EMBL/GenBank/DDBJ databases">
        <title>Massive genome expansion in bonnet fungi (Mycena s.s.) driven by repeated elements and novel gene families across ecological guilds.</title>
        <authorList>
            <consortium name="Lawrence Berkeley National Laboratory"/>
            <person name="Harder C.B."/>
            <person name="Miyauchi S."/>
            <person name="Viragh M."/>
            <person name="Kuo A."/>
            <person name="Thoen E."/>
            <person name="Andreopoulos B."/>
            <person name="Lu D."/>
            <person name="Skrede I."/>
            <person name="Drula E."/>
            <person name="Henrissat B."/>
            <person name="Morin E."/>
            <person name="Kohler A."/>
            <person name="Barry K."/>
            <person name="LaButti K."/>
            <person name="Morin E."/>
            <person name="Salamov A."/>
            <person name="Lipzen A."/>
            <person name="Mereny Z."/>
            <person name="Hegedus B."/>
            <person name="Baldrian P."/>
            <person name="Stursova M."/>
            <person name="Weitz H."/>
            <person name="Taylor A."/>
            <person name="Grigoriev I.V."/>
            <person name="Nagy L.G."/>
            <person name="Martin F."/>
            <person name="Kauserud H."/>
        </authorList>
    </citation>
    <scope>NUCLEOTIDE SEQUENCE</scope>
    <source>
        <strain evidence="4">9284</strain>
    </source>
</reference>
<dbReference type="InterPro" id="IPR049083">
    <property type="entry name" value="TACO1_YebC_N"/>
</dbReference>
<sequence length="230" mass="25703">MTVKRMLRTPKASRDILTAVRLGGSADPEKNSTLAAILRRLKDIPKENIQNALEKAAKRRELRGEEIIYEALAYNTVGLIIECTTDNPTRTFANIRQILNEHSTRMAPVRFMFERKGIVKVLASKEREDHESHLENLVETALSNGAVDLDEISSTKTEVEMEFTCVPEDLGKLTTALTAPGVSQTLLASEIVFAPMESTVAEDPELPTKIADLVRELEEDEDLKRVWSSL</sequence>
<dbReference type="PANTHER" id="PTHR12532">
    <property type="entry name" value="TRANSLATIONAL ACTIVATOR OF CYTOCHROME C OXIDASE 1"/>
    <property type="match status" value="1"/>
</dbReference>
<dbReference type="InterPro" id="IPR002876">
    <property type="entry name" value="Transcrip_reg_TACO1-like"/>
</dbReference>
<feature type="domain" description="TACO1/YebC-like N-terminal" evidence="3">
    <location>
        <begin position="4"/>
        <end position="58"/>
    </location>
</feature>
<dbReference type="GO" id="GO:0005739">
    <property type="term" value="C:mitochondrion"/>
    <property type="evidence" value="ECO:0007669"/>
    <property type="project" value="TreeGrafter"/>
</dbReference>
<comment type="caution">
    <text evidence="4">The sequence shown here is derived from an EMBL/GenBank/DDBJ whole genome shotgun (WGS) entry which is preliminary data.</text>
</comment>
<evidence type="ECO:0000259" key="3">
    <source>
        <dbReference type="Pfam" id="PF20772"/>
    </source>
</evidence>
<dbReference type="Pfam" id="PF20772">
    <property type="entry name" value="TACO1_YebC_N"/>
    <property type="match status" value="1"/>
</dbReference>
<feature type="domain" description="TACO1/YebC-like second and third" evidence="2">
    <location>
        <begin position="65"/>
        <end position="228"/>
    </location>
</feature>
<gene>
    <name evidence="4" type="ORF">FB45DRAFT_1057512</name>
</gene>
<dbReference type="InterPro" id="IPR017856">
    <property type="entry name" value="Integrase-like_N"/>
</dbReference>
<dbReference type="PANTHER" id="PTHR12532:SF0">
    <property type="entry name" value="TRANSLATIONAL ACTIVATOR OF CYTOCHROME C OXIDASE 1"/>
    <property type="match status" value="1"/>
</dbReference>
<evidence type="ECO:0000259" key="2">
    <source>
        <dbReference type="Pfam" id="PF01709"/>
    </source>
</evidence>
<dbReference type="InterPro" id="IPR048300">
    <property type="entry name" value="TACO1_YebC-like_2nd/3rd_dom"/>
</dbReference>
<protein>
    <submittedName>
        <fullName evidence="4">Transcriptional regulator TACO1-like protein</fullName>
    </submittedName>
</protein>
<accession>A0AAD7FQC8</accession>
<comment type="similarity">
    <text evidence="1">Belongs to the TACO1 family.</text>
</comment>